<accession>A0A6A6W4X3</accession>
<feature type="compositionally biased region" description="Polar residues" evidence="4">
    <location>
        <begin position="53"/>
        <end position="62"/>
    </location>
</feature>
<dbReference type="GO" id="GO:0006338">
    <property type="term" value="P:chromatin remodeling"/>
    <property type="evidence" value="ECO:0007669"/>
    <property type="project" value="TreeGrafter"/>
</dbReference>
<evidence type="ECO:0000259" key="6">
    <source>
        <dbReference type="PROSITE" id="PS50934"/>
    </source>
</evidence>
<dbReference type="GO" id="GO:0003677">
    <property type="term" value="F:DNA binding"/>
    <property type="evidence" value="ECO:0007669"/>
    <property type="project" value="UniProtKB-UniRule"/>
</dbReference>
<sequence length="1039" mass="114814">MSSREEGENTTTFANGDLPSDKNSTVNTQAWREGSHNGKTKTSPDTDADSATKLKSTPQSCPGSLKKLKLIVRESPLSKPEHPSDNDSPSYSTSSSNVAKRIKTSSTPEALNIHDVTQQGTPTTRAYHKKVVAELRPRSSIPTDLAPNDLAHELAVAAYSSRLNPYALHKGEYELFKDHITLPQVTIYLNIRNAILRLWTRNTLVQVTKEEALGCARESRYFKLAEVAYHWLIRRGLINYGCLELPNSAGPITRIKATGRRRTIIVIGAGVSGLGCARQLQGLFLQYGYRFTENGEKPPRVIVLEGRKRVGGRVYSHPLKKQGSDLLPNDLRCTAEMGAQIVTGFESGNPLKAMVRGQLALHCYPLKDNTILYDHDGVPIDRQHDIQVEGLFNDILERASAYRNKNPVVKTIEGDKKLLYWAKEPTSEGTKVISELDSSDAAVTVTGSRRPGQKNTTSTAGRGYILGDSEKTLKPAADAAKKLGWTLRPGVSESQSIDLDAFVKSKAYPTLGETMDEAIRQYQSLISLTPKELRLLNWHYANMEYANAANVNQLSLGNWDQDAGNEFEGQHCEIIGGYTQFPRGLYSLPSQLDVRFGSSVKRVQYEDNGGVDESRVTIECENGEVMEGDMAVVTTSLGVLKHGNVVFQPPLPGWKQGAIDRLGFGLLNKIILVFDEPFWEQDRDMFGLLNDVTDNVNEQDTKQYGKGRGKYYFFWNRTRQSGQHMLVALMAGDAAHEAEIKDDKSLVEGVLAKLRSMFDQRKVPKPRETIVSRWKSDPFVRGSYSYIGPQSVQGDYDAMAKSIGPLHFAGEATCGTHPATVHGAYLSGLRAASDVIDALLGPINVPTPLAPRKQKAEDAPAVAPLYSTPAKIPLLDAPLEMDTQLARAQQESYEASIIGAILQEIGDRPVQPKKGGTNPFLLYTKDYWVKCKADCDQARQRATGNPNAKADKLAIRNEVGRSWRTASEEVRRPYIEQTDSAKANAEAGTTAYKEQAAIWDREAARIRREYMEKNPMMACARTNGFSGKTAIESGRNGMR</sequence>
<feature type="domain" description="HMG box" evidence="5">
    <location>
        <begin position="913"/>
        <end position="993"/>
    </location>
</feature>
<dbReference type="OrthoDB" id="9982100at2759"/>
<dbReference type="InterPro" id="IPR036910">
    <property type="entry name" value="HMG_box_dom_sf"/>
</dbReference>
<feature type="compositionally biased region" description="Polar residues" evidence="4">
    <location>
        <begin position="21"/>
        <end position="30"/>
    </location>
</feature>
<organism evidence="7 8">
    <name type="scientific">Pseudovirgaria hyperparasitica</name>
    <dbReference type="NCBI Taxonomy" id="470096"/>
    <lineage>
        <taxon>Eukaryota</taxon>
        <taxon>Fungi</taxon>
        <taxon>Dikarya</taxon>
        <taxon>Ascomycota</taxon>
        <taxon>Pezizomycotina</taxon>
        <taxon>Dothideomycetes</taxon>
        <taxon>Dothideomycetes incertae sedis</taxon>
        <taxon>Acrospermales</taxon>
        <taxon>Acrospermaceae</taxon>
        <taxon>Pseudovirgaria</taxon>
    </lineage>
</organism>
<dbReference type="RefSeq" id="XP_033599058.1">
    <property type="nucleotide sequence ID" value="XM_033741992.1"/>
</dbReference>
<evidence type="ECO:0000313" key="8">
    <source>
        <dbReference type="Proteomes" id="UP000799437"/>
    </source>
</evidence>
<evidence type="ECO:0000313" key="7">
    <source>
        <dbReference type="EMBL" id="KAF2756607.1"/>
    </source>
</evidence>
<feature type="compositionally biased region" description="Low complexity" evidence="4">
    <location>
        <begin position="86"/>
        <end position="97"/>
    </location>
</feature>
<dbReference type="Gene3D" id="1.10.30.10">
    <property type="entry name" value="High mobility group box domain"/>
    <property type="match status" value="1"/>
</dbReference>
<dbReference type="GO" id="GO:0005634">
    <property type="term" value="C:nucleus"/>
    <property type="evidence" value="ECO:0007669"/>
    <property type="project" value="UniProtKB-UniRule"/>
</dbReference>
<feature type="domain" description="SWIRM" evidence="6">
    <location>
        <begin position="154"/>
        <end position="249"/>
    </location>
</feature>
<dbReference type="Gene3D" id="3.50.50.60">
    <property type="entry name" value="FAD/NAD(P)-binding domain"/>
    <property type="match status" value="2"/>
</dbReference>
<dbReference type="InterPro" id="IPR050281">
    <property type="entry name" value="Flavin_monoamine_oxidase"/>
</dbReference>
<dbReference type="PANTHER" id="PTHR10742">
    <property type="entry name" value="FLAVIN MONOAMINE OXIDASE"/>
    <property type="match status" value="1"/>
</dbReference>
<protein>
    <recommendedName>
        <fullName evidence="9">SWIRM domain-containing protein</fullName>
    </recommendedName>
</protein>
<dbReference type="SUPFAM" id="SSF46689">
    <property type="entry name" value="Homeodomain-like"/>
    <property type="match status" value="1"/>
</dbReference>
<dbReference type="InterPro" id="IPR036388">
    <property type="entry name" value="WH-like_DNA-bd_sf"/>
</dbReference>
<evidence type="ECO:0008006" key="9">
    <source>
        <dbReference type="Google" id="ProtNLM"/>
    </source>
</evidence>
<dbReference type="AlphaFoldDB" id="A0A6A6W4X3"/>
<dbReference type="GO" id="GO:0003682">
    <property type="term" value="F:chromatin binding"/>
    <property type="evidence" value="ECO:0007669"/>
    <property type="project" value="TreeGrafter"/>
</dbReference>
<dbReference type="Gene3D" id="1.10.10.10">
    <property type="entry name" value="Winged helix-like DNA-binding domain superfamily/Winged helix DNA-binding domain"/>
    <property type="match status" value="1"/>
</dbReference>
<evidence type="ECO:0000256" key="2">
    <source>
        <dbReference type="ARBA" id="ARBA00023002"/>
    </source>
</evidence>
<dbReference type="FunFam" id="1.10.10.10:FF:000064">
    <property type="entry name" value="Lysine-specific histone demethylase 1A"/>
    <property type="match status" value="1"/>
</dbReference>
<feature type="DNA-binding region" description="HMG box" evidence="3">
    <location>
        <begin position="913"/>
        <end position="993"/>
    </location>
</feature>
<dbReference type="Pfam" id="PF01593">
    <property type="entry name" value="Amino_oxidase"/>
    <property type="match status" value="2"/>
</dbReference>
<dbReference type="SUPFAM" id="SSF51905">
    <property type="entry name" value="FAD/NAD(P)-binding domain"/>
    <property type="match status" value="1"/>
</dbReference>
<dbReference type="GO" id="GO:0010468">
    <property type="term" value="P:regulation of gene expression"/>
    <property type="evidence" value="ECO:0007669"/>
    <property type="project" value="UniProtKB-ARBA"/>
</dbReference>
<keyword evidence="3" id="KW-0539">Nucleus</keyword>
<dbReference type="EMBL" id="ML996575">
    <property type="protein sequence ID" value="KAF2756607.1"/>
    <property type="molecule type" value="Genomic_DNA"/>
</dbReference>
<feature type="region of interest" description="Disordered" evidence="4">
    <location>
        <begin position="1"/>
        <end position="125"/>
    </location>
</feature>
<keyword evidence="3" id="KW-0238">DNA-binding</keyword>
<dbReference type="PROSITE" id="PS50934">
    <property type="entry name" value="SWIRM"/>
    <property type="match status" value="1"/>
</dbReference>
<dbReference type="GeneID" id="54483046"/>
<dbReference type="InterPro" id="IPR036188">
    <property type="entry name" value="FAD/NAD-bd_sf"/>
</dbReference>
<dbReference type="SUPFAM" id="SSF54373">
    <property type="entry name" value="FAD-linked reductases, C-terminal domain"/>
    <property type="match status" value="1"/>
</dbReference>
<reference evidence="7" key="1">
    <citation type="journal article" date="2020" name="Stud. Mycol.">
        <title>101 Dothideomycetes genomes: a test case for predicting lifestyles and emergence of pathogens.</title>
        <authorList>
            <person name="Haridas S."/>
            <person name="Albert R."/>
            <person name="Binder M."/>
            <person name="Bloem J."/>
            <person name="Labutti K."/>
            <person name="Salamov A."/>
            <person name="Andreopoulos B."/>
            <person name="Baker S."/>
            <person name="Barry K."/>
            <person name="Bills G."/>
            <person name="Bluhm B."/>
            <person name="Cannon C."/>
            <person name="Castanera R."/>
            <person name="Culley D."/>
            <person name="Daum C."/>
            <person name="Ezra D."/>
            <person name="Gonzalez J."/>
            <person name="Henrissat B."/>
            <person name="Kuo A."/>
            <person name="Liang C."/>
            <person name="Lipzen A."/>
            <person name="Lutzoni F."/>
            <person name="Magnuson J."/>
            <person name="Mondo S."/>
            <person name="Nolan M."/>
            <person name="Ohm R."/>
            <person name="Pangilinan J."/>
            <person name="Park H.-J."/>
            <person name="Ramirez L."/>
            <person name="Alfaro M."/>
            <person name="Sun H."/>
            <person name="Tritt A."/>
            <person name="Yoshinaga Y."/>
            <person name="Zwiers L.-H."/>
            <person name="Turgeon B."/>
            <person name="Goodwin S."/>
            <person name="Spatafora J."/>
            <person name="Crous P."/>
            <person name="Grigoriev I."/>
        </authorList>
    </citation>
    <scope>NUCLEOTIDE SEQUENCE</scope>
    <source>
        <strain evidence="7">CBS 121739</strain>
    </source>
</reference>
<evidence type="ECO:0000256" key="4">
    <source>
        <dbReference type="SAM" id="MobiDB-lite"/>
    </source>
</evidence>
<proteinExistence type="inferred from homology"/>
<dbReference type="PROSITE" id="PS50118">
    <property type="entry name" value="HMG_BOX_2"/>
    <property type="match status" value="1"/>
</dbReference>
<gene>
    <name evidence="7" type="ORF">EJ05DRAFT_441473</name>
</gene>
<keyword evidence="2" id="KW-0560">Oxidoreductase</keyword>
<name>A0A6A6W4X3_9PEZI</name>
<evidence type="ECO:0000256" key="3">
    <source>
        <dbReference type="PROSITE-ProRule" id="PRU00267"/>
    </source>
</evidence>
<evidence type="ECO:0000256" key="1">
    <source>
        <dbReference type="ARBA" id="ARBA00005995"/>
    </source>
</evidence>
<dbReference type="Proteomes" id="UP000799437">
    <property type="component" value="Unassembled WGS sequence"/>
</dbReference>
<dbReference type="InterPro" id="IPR002937">
    <property type="entry name" value="Amino_oxidase"/>
</dbReference>
<dbReference type="Pfam" id="PF04433">
    <property type="entry name" value="SWIRM"/>
    <property type="match status" value="1"/>
</dbReference>
<comment type="similarity">
    <text evidence="1">Belongs to the flavin monoamine oxidase family.</text>
</comment>
<dbReference type="GO" id="GO:0050660">
    <property type="term" value="F:flavin adenine dinucleotide binding"/>
    <property type="evidence" value="ECO:0007669"/>
    <property type="project" value="TreeGrafter"/>
</dbReference>
<feature type="compositionally biased region" description="Polar residues" evidence="4">
    <location>
        <begin position="104"/>
        <end position="124"/>
    </location>
</feature>
<dbReference type="InterPro" id="IPR009071">
    <property type="entry name" value="HMG_box_dom"/>
</dbReference>
<dbReference type="GO" id="GO:0016491">
    <property type="term" value="F:oxidoreductase activity"/>
    <property type="evidence" value="ECO:0007669"/>
    <property type="project" value="UniProtKB-KW"/>
</dbReference>
<dbReference type="Gene3D" id="3.90.660.10">
    <property type="match status" value="1"/>
</dbReference>
<dbReference type="PANTHER" id="PTHR10742:SF386">
    <property type="entry name" value="LYSINE-SPECIFIC HISTONE DEMETHYLASE 1A"/>
    <property type="match status" value="1"/>
</dbReference>
<evidence type="ECO:0000259" key="5">
    <source>
        <dbReference type="PROSITE" id="PS50118"/>
    </source>
</evidence>
<keyword evidence="8" id="KW-1185">Reference proteome</keyword>
<dbReference type="InterPro" id="IPR009057">
    <property type="entry name" value="Homeodomain-like_sf"/>
</dbReference>
<dbReference type="InterPro" id="IPR007526">
    <property type="entry name" value="SWIRM"/>
</dbReference>
<dbReference type="SUPFAM" id="SSF47095">
    <property type="entry name" value="HMG-box"/>
    <property type="match status" value="1"/>
</dbReference>